<feature type="region of interest" description="Disordered" evidence="2">
    <location>
        <begin position="138"/>
        <end position="168"/>
    </location>
</feature>
<dbReference type="AlphaFoldDB" id="A0A8T9BUQ8"/>
<accession>A0A8T9BUQ8</accession>
<evidence type="ECO:0000313" key="4">
    <source>
        <dbReference type="EMBL" id="TVY21672.1"/>
    </source>
</evidence>
<dbReference type="InterPro" id="IPR018808">
    <property type="entry name" value="Muniscin_C"/>
</dbReference>
<protein>
    <recommendedName>
        <fullName evidence="3">MHD domain-containing protein</fullName>
    </recommendedName>
</protein>
<dbReference type="GO" id="GO:0030139">
    <property type="term" value="C:endocytic vesicle"/>
    <property type="evidence" value="ECO:0007669"/>
    <property type="project" value="TreeGrafter"/>
</dbReference>
<dbReference type="GO" id="GO:0005886">
    <property type="term" value="C:plasma membrane"/>
    <property type="evidence" value="ECO:0007669"/>
    <property type="project" value="TreeGrafter"/>
</dbReference>
<dbReference type="OrthoDB" id="331602at2759"/>
<evidence type="ECO:0000256" key="2">
    <source>
        <dbReference type="SAM" id="MobiDB-lite"/>
    </source>
</evidence>
<feature type="region of interest" description="Disordered" evidence="2">
    <location>
        <begin position="554"/>
        <end position="579"/>
    </location>
</feature>
<dbReference type="PROSITE" id="PS51072">
    <property type="entry name" value="MHD"/>
    <property type="match status" value="1"/>
</dbReference>
<dbReference type="Proteomes" id="UP000469559">
    <property type="component" value="Unassembled WGS sequence"/>
</dbReference>
<dbReference type="EMBL" id="QGMF01000009">
    <property type="protein sequence ID" value="TVY21672.1"/>
    <property type="molecule type" value="Genomic_DNA"/>
</dbReference>
<feature type="compositionally biased region" description="Basic and acidic residues" evidence="2">
    <location>
        <begin position="138"/>
        <end position="147"/>
    </location>
</feature>
<feature type="compositionally biased region" description="Polar residues" evidence="2">
    <location>
        <begin position="565"/>
        <end position="579"/>
    </location>
</feature>
<gene>
    <name evidence="4" type="ORF">LARI1_G001126</name>
</gene>
<dbReference type="GO" id="GO:0006897">
    <property type="term" value="P:endocytosis"/>
    <property type="evidence" value="ECO:0007669"/>
    <property type="project" value="UniProtKB-KW"/>
</dbReference>
<name>A0A8T9BUQ8_9HELO</name>
<feature type="compositionally biased region" description="Polar residues" evidence="2">
    <location>
        <begin position="157"/>
        <end position="168"/>
    </location>
</feature>
<reference evidence="4 5" key="1">
    <citation type="submission" date="2018-05" db="EMBL/GenBank/DDBJ databases">
        <title>Whole genome sequencing for identification of molecular markers to develop diagnostic detection tools for the regulated plant pathogen Lachnellula willkommii.</title>
        <authorList>
            <person name="Giroux E."/>
            <person name="Bilodeau G."/>
        </authorList>
    </citation>
    <scope>NUCLEOTIDE SEQUENCE [LARGE SCALE GENOMIC DNA]</scope>
    <source>
        <strain evidence="4 5">CBS 203.66</strain>
    </source>
</reference>
<dbReference type="FunFam" id="1.20.1270.60:FF:000102">
    <property type="entry name" value="WGS project CABT00000000 data, contig 2.23"/>
    <property type="match status" value="1"/>
</dbReference>
<organism evidence="4 5">
    <name type="scientific">Lachnellula arida</name>
    <dbReference type="NCBI Taxonomy" id="1316785"/>
    <lineage>
        <taxon>Eukaryota</taxon>
        <taxon>Fungi</taxon>
        <taxon>Dikarya</taxon>
        <taxon>Ascomycota</taxon>
        <taxon>Pezizomycotina</taxon>
        <taxon>Leotiomycetes</taxon>
        <taxon>Helotiales</taxon>
        <taxon>Lachnaceae</taxon>
        <taxon>Lachnellula</taxon>
    </lineage>
</organism>
<sequence length="865" mass="93815">MDALSRQEYPSMLERLPPAAAVTKFNERVKRIGKVNTEIADWLQQERRKVEEAYVAGLKKLARRPLQEVGGDLGIFDSPWRKIVGSTEEIASSHYTLLQRIEKDVEEPLRAFSTTNREMQAMSTVQGNLSAMAKELQDAQEKADKLSKRGGKASAQKVGQASSKLQTAESQWDSQAPFIFESLQALDERRLNHLRDVLTQFETHQADQVERNRITVEQTLSSLLEIDTAQEIKDWSSQAVAGKPITERKARQLSNSGSTGVPATPSISSMPPPPTPRSTHTTHTTHTDDRSEHSNRPHKGMFNWTKSLRSRVGTMVGRRRQSIHGGFGRAPSPSKGGFVPFGRDSPIRDGRPSPSPRASSNNLRESPSHDNRLSSLAESPPLRSPASPTNGTNGVTPETSHISGAVPGTANGTSSSALVDLSDVQPPPGPPPSHLNEAQKDADGFTVPAMMNDPISLAQSEAHDGNEPQFKLDIRADPIPEQDSDAQAALSNVANTLRSAKMIPPARKVGTIRGRRDVRNTIFVPSTSTSLEVGGHEPMPPSPGIPAGRAAALAALSSNEHHSAPSVSDSTSIRSGHSFTNHPVIKHAEMHQPGLNSSIIETLSAAFENGTVKTTKVSGEIALTYNKSITTDESPIPSENETVRINNFQSLEVIGPNRTFIHPASSDITDQYTIDLNAISSRSLPAFTYRVHTDDSNLASQCPLLLKPAWKPQGDKLNLLIEYSLSPVCGVTSLTFTNLVLMAIYTGARPTACQTKPTGVHLSARSLVYWRLGDVTLTHEPHKVICRLVGASEPGHVEAKWEVHSEIGEGVGSGISLSRFEAGKGKEREVDIDDPFADEGLASPVGNWIDVPLGRKFVSGKYEAR</sequence>
<dbReference type="InterPro" id="IPR049609">
    <property type="entry name" value="Syp1-like_MHD"/>
</dbReference>
<dbReference type="CDD" id="cd07650">
    <property type="entry name" value="F-BAR_Syp1p_like"/>
    <property type="match status" value="1"/>
</dbReference>
<feature type="domain" description="MHD" evidence="3">
    <location>
        <begin position="592"/>
        <end position="865"/>
    </location>
</feature>
<evidence type="ECO:0000256" key="1">
    <source>
        <dbReference type="ARBA" id="ARBA00022583"/>
    </source>
</evidence>
<feature type="compositionally biased region" description="Polar residues" evidence="2">
    <location>
        <begin position="386"/>
        <end position="402"/>
    </location>
</feature>
<dbReference type="Pfam" id="PF10291">
    <property type="entry name" value="muHD"/>
    <property type="match status" value="1"/>
</dbReference>
<evidence type="ECO:0000313" key="5">
    <source>
        <dbReference type="Proteomes" id="UP000469559"/>
    </source>
</evidence>
<dbReference type="GO" id="GO:0032185">
    <property type="term" value="P:septin cytoskeleton organization"/>
    <property type="evidence" value="ECO:0007669"/>
    <property type="project" value="TreeGrafter"/>
</dbReference>
<dbReference type="PANTHER" id="PTHR23065:SF54">
    <property type="entry name" value="SUPPRESSOR OF YEAST PROFILIN DELETION"/>
    <property type="match status" value="1"/>
</dbReference>
<dbReference type="CDD" id="cd09264">
    <property type="entry name" value="AP_Syp1_MHD"/>
    <property type="match status" value="1"/>
</dbReference>
<comment type="caution">
    <text evidence="4">The sequence shown here is derived from an EMBL/GenBank/DDBJ whole genome shotgun (WGS) entry which is preliminary data.</text>
</comment>
<proteinExistence type="predicted"/>
<dbReference type="Gene3D" id="1.20.1270.60">
    <property type="entry name" value="Arfaptin homology (AH) domain/BAR domain"/>
    <property type="match status" value="1"/>
</dbReference>
<dbReference type="InterPro" id="IPR027267">
    <property type="entry name" value="AH/BAR_dom_sf"/>
</dbReference>
<feature type="region of interest" description="Disordered" evidence="2">
    <location>
        <begin position="322"/>
        <end position="439"/>
    </location>
</feature>
<dbReference type="InterPro" id="IPR028565">
    <property type="entry name" value="MHD"/>
</dbReference>
<feature type="region of interest" description="Disordered" evidence="2">
    <location>
        <begin position="246"/>
        <end position="310"/>
    </location>
</feature>
<keyword evidence="5" id="KW-1185">Reference proteome</keyword>
<evidence type="ECO:0000259" key="3">
    <source>
        <dbReference type="PROSITE" id="PS51072"/>
    </source>
</evidence>
<dbReference type="SUPFAM" id="SSF103657">
    <property type="entry name" value="BAR/IMD domain-like"/>
    <property type="match status" value="1"/>
</dbReference>
<feature type="compositionally biased region" description="Basic and acidic residues" evidence="2">
    <location>
        <begin position="285"/>
        <end position="295"/>
    </location>
</feature>
<feature type="compositionally biased region" description="Polar residues" evidence="2">
    <location>
        <begin position="252"/>
        <end position="261"/>
    </location>
</feature>
<dbReference type="PANTHER" id="PTHR23065">
    <property type="entry name" value="PROLINE-SERINE-THREONINE PHOSPHATASE INTERACTING PROTEIN 1"/>
    <property type="match status" value="1"/>
</dbReference>
<keyword evidence="1" id="KW-0254">Endocytosis</keyword>
<dbReference type="GO" id="GO:0032153">
    <property type="term" value="C:cell division site"/>
    <property type="evidence" value="ECO:0007669"/>
    <property type="project" value="TreeGrafter"/>
</dbReference>